<organism evidence="9 10">
    <name type="scientific">Funneliformis mosseae</name>
    <name type="common">Endomycorrhizal fungus</name>
    <name type="synonym">Glomus mosseae</name>
    <dbReference type="NCBI Taxonomy" id="27381"/>
    <lineage>
        <taxon>Eukaryota</taxon>
        <taxon>Fungi</taxon>
        <taxon>Fungi incertae sedis</taxon>
        <taxon>Mucoromycota</taxon>
        <taxon>Glomeromycotina</taxon>
        <taxon>Glomeromycetes</taxon>
        <taxon>Glomerales</taxon>
        <taxon>Glomeraceae</taxon>
        <taxon>Funneliformis</taxon>
    </lineage>
</organism>
<dbReference type="HAMAP" id="MF_01876">
    <property type="entry name" value="PsiMP_glycosidase"/>
    <property type="match status" value="1"/>
</dbReference>
<sequence>MATLYIRSFINPRTSISCTFKKSTNRISPLFSYKLSSSFKRYYNDFSKPKSTLLDNQGWNYSLEVSEALQEDRPVVALESSIICHGMPYPQNLETAIAVENIVRENGSAPATIAILNGKINVGLSSSGLEILARIGQQAKKSSRRDLAYVVSQGLTGGTTVSGTIVIAHHAGIKVFVTGGIGGVHRGAEKSMDISADLVELGKSPVAVVCAGVKSILDIGKTLEYLETQGVTVTTFGETTDFPAFFTRKSGFKSPSNSKTIEECAALINANTQLGLDSGLLIAVPIPENEAADADKVQKAIDIALIEAKDIRGKDVTPFLLRRVNEITQGGSLKSNVALIKHNAKIGSRIAKCLAGFSSKQKLESRSKKNVSAPFFSKLQRDQDFFSNKRLLIIGGAAVDLTSTLDPLDSSYFKTSSPGVIRQTIGGVGRNIAETSFRLGANPLFVSTIGNDVNGSWLKNRFEQIGMETDGLQIIKNESTAIYNAIHDPDGNLICAVADMRIFDKLSSDKVCQTIRMKQPKLVCFDGNISSFFNTLTLNPFLEAFFETTSVPKSLKLFKDHEQFISLLSSQSLKYMSPNFFELKTMHAKAHQEGLFERVEFKEIDKYGLDPKFEKVKLGANGILYAQFLKDLSIDNVNMKETGKSIINYEKNEIIIKWKNGNSGSRPKKLDKSEIVNVTGAGDSFVGTLISGLIMHGESKIDEIIDIAQLVAFMTLKTHNSVCEDINKSLLEF</sequence>
<keyword evidence="1" id="KW-0808">Transferase</keyword>
<dbReference type="Gene3D" id="3.40.1790.10">
    <property type="entry name" value="Indigoidine synthase domain"/>
    <property type="match status" value="1"/>
</dbReference>
<reference evidence="9" key="1">
    <citation type="submission" date="2021-06" db="EMBL/GenBank/DDBJ databases">
        <authorList>
            <person name="Kallberg Y."/>
            <person name="Tangrot J."/>
            <person name="Rosling A."/>
        </authorList>
    </citation>
    <scope>NUCLEOTIDE SEQUENCE</scope>
    <source>
        <strain evidence="9">87-6 pot B 2015</strain>
    </source>
</reference>
<evidence type="ECO:0000256" key="6">
    <source>
        <dbReference type="ARBA" id="ARBA00023239"/>
    </source>
</evidence>
<dbReference type="GO" id="GO:0016301">
    <property type="term" value="F:kinase activity"/>
    <property type="evidence" value="ECO:0007669"/>
    <property type="project" value="UniProtKB-KW"/>
</dbReference>
<dbReference type="InterPro" id="IPR007342">
    <property type="entry name" value="PsuG"/>
</dbReference>
<evidence type="ECO:0000256" key="2">
    <source>
        <dbReference type="ARBA" id="ARBA00022723"/>
    </source>
</evidence>
<dbReference type="InterPro" id="IPR011611">
    <property type="entry name" value="PfkB_dom"/>
</dbReference>
<dbReference type="PROSITE" id="PS00583">
    <property type="entry name" value="PFKB_KINASES_1"/>
    <property type="match status" value="1"/>
</dbReference>
<keyword evidence="7" id="KW-0326">Glycosidase</keyword>
<accession>A0A9N9FEC9</accession>
<dbReference type="GO" id="GO:0016798">
    <property type="term" value="F:hydrolase activity, acting on glycosyl bonds"/>
    <property type="evidence" value="ECO:0007669"/>
    <property type="project" value="UniProtKB-KW"/>
</dbReference>
<proteinExistence type="inferred from homology"/>
<dbReference type="GO" id="GO:0046872">
    <property type="term" value="F:metal ion binding"/>
    <property type="evidence" value="ECO:0007669"/>
    <property type="project" value="UniProtKB-KW"/>
</dbReference>
<dbReference type="AlphaFoldDB" id="A0A9N9FEC9"/>
<keyword evidence="10" id="KW-1185">Reference proteome</keyword>
<name>A0A9N9FEC9_FUNMO</name>
<dbReference type="Gene3D" id="3.40.1190.20">
    <property type="match status" value="1"/>
</dbReference>
<protein>
    <submittedName>
        <fullName evidence="9">4308_t:CDS:1</fullName>
    </submittedName>
</protein>
<evidence type="ECO:0000256" key="7">
    <source>
        <dbReference type="ARBA" id="ARBA00023295"/>
    </source>
</evidence>
<evidence type="ECO:0000259" key="8">
    <source>
        <dbReference type="Pfam" id="PF00294"/>
    </source>
</evidence>
<gene>
    <name evidence="9" type="ORF">FMOSSE_LOCUS5326</name>
</gene>
<dbReference type="InterPro" id="IPR022830">
    <property type="entry name" value="Indigdn_synthA-like"/>
</dbReference>
<evidence type="ECO:0000256" key="4">
    <source>
        <dbReference type="ARBA" id="ARBA00022801"/>
    </source>
</evidence>
<feature type="domain" description="Carbohydrate kinase PfkB" evidence="8">
    <location>
        <begin position="395"/>
        <end position="720"/>
    </location>
</feature>
<keyword evidence="6" id="KW-0456">Lyase</keyword>
<dbReference type="CDD" id="cd01941">
    <property type="entry name" value="YeiC_kinase_like"/>
    <property type="match status" value="1"/>
</dbReference>
<keyword evidence="4" id="KW-0378">Hydrolase</keyword>
<dbReference type="SUPFAM" id="SSF53613">
    <property type="entry name" value="Ribokinase-like"/>
    <property type="match status" value="1"/>
</dbReference>
<dbReference type="InterPro" id="IPR029056">
    <property type="entry name" value="Ribokinase-like"/>
</dbReference>
<dbReference type="SUPFAM" id="SSF110581">
    <property type="entry name" value="Indigoidine synthase A-like"/>
    <property type="match status" value="1"/>
</dbReference>
<dbReference type="PANTHER" id="PTHR42909">
    <property type="entry name" value="ZGC:136858"/>
    <property type="match status" value="1"/>
</dbReference>
<dbReference type="Pfam" id="PF00294">
    <property type="entry name" value="PfkB"/>
    <property type="match status" value="1"/>
</dbReference>
<evidence type="ECO:0000313" key="9">
    <source>
        <dbReference type="EMBL" id="CAG8527176.1"/>
    </source>
</evidence>
<dbReference type="EMBL" id="CAJVPP010000998">
    <property type="protein sequence ID" value="CAG8527176.1"/>
    <property type="molecule type" value="Genomic_DNA"/>
</dbReference>
<dbReference type="GO" id="GO:0004730">
    <property type="term" value="F:pseudouridylate synthase activity"/>
    <property type="evidence" value="ECO:0007669"/>
    <property type="project" value="InterPro"/>
</dbReference>
<evidence type="ECO:0000256" key="1">
    <source>
        <dbReference type="ARBA" id="ARBA00022679"/>
    </source>
</evidence>
<keyword evidence="3" id="KW-0418">Kinase</keyword>
<evidence type="ECO:0000256" key="3">
    <source>
        <dbReference type="ARBA" id="ARBA00022777"/>
    </source>
</evidence>
<dbReference type="Pfam" id="PF04227">
    <property type="entry name" value="Indigoidine_A"/>
    <property type="match status" value="1"/>
</dbReference>
<keyword evidence="2" id="KW-0479">Metal-binding</keyword>
<evidence type="ECO:0000256" key="5">
    <source>
        <dbReference type="ARBA" id="ARBA00023211"/>
    </source>
</evidence>
<evidence type="ECO:0000313" key="10">
    <source>
        <dbReference type="Proteomes" id="UP000789375"/>
    </source>
</evidence>
<dbReference type="InterPro" id="IPR002173">
    <property type="entry name" value="Carboh/pur_kinase_PfkB_CS"/>
</dbReference>
<keyword evidence="5" id="KW-0464">Manganese</keyword>
<comment type="caution">
    <text evidence="9">The sequence shown here is derived from an EMBL/GenBank/DDBJ whole genome shotgun (WGS) entry which is preliminary data.</text>
</comment>
<dbReference type="Proteomes" id="UP000789375">
    <property type="component" value="Unassembled WGS sequence"/>
</dbReference>
<dbReference type="PANTHER" id="PTHR42909:SF1">
    <property type="entry name" value="CARBOHYDRATE KINASE PFKB DOMAIN-CONTAINING PROTEIN"/>
    <property type="match status" value="1"/>
</dbReference>
<dbReference type="GO" id="GO:0005737">
    <property type="term" value="C:cytoplasm"/>
    <property type="evidence" value="ECO:0007669"/>
    <property type="project" value="TreeGrafter"/>
</dbReference>